<dbReference type="GO" id="GO:0045134">
    <property type="term" value="F:UDP phosphatase activity"/>
    <property type="evidence" value="ECO:0007669"/>
    <property type="project" value="TreeGrafter"/>
</dbReference>
<dbReference type="InterPro" id="IPR000407">
    <property type="entry name" value="GDA1_CD39_NTPase"/>
</dbReference>
<dbReference type="GO" id="GO:0006256">
    <property type="term" value="P:UDP catabolic process"/>
    <property type="evidence" value="ECO:0007669"/>
    <property type="project" value="TreeGrafter"/>
</dbReference>
<feature type="active site" description="Proton acceptor" evidence="8">
    <location>
        <position position="220"/>
    </location>
</feature>
<dbReference type="EMBL" id="JAEAOA010001185">
    <property type="protein sequence ID" value="KAK3577945.1"/>
    <property type="molecule type" value="Genomic_DNA"/>
</dbReference>
<evidence type="ECO:0000256" key="11">
    <source>
        <dbReference type="SAM" id="Phobius"/>
    </source>
</evidence>
<dbReference type="GO" id="GO:0004382">
    <property type="term" value="F:GDP phosphatase activity"/>
    <property type="evidence" value="ECO:0007669"/>
    <property type="project" value="TreeGrafter"/>
</dbReference>
<protein>
    <submittedName>
        <fullName evidence="12">Uncharacterized protein</fullName>
    </submittedName>
</protein>
<reference evidence="12" key="2">
    <citation type="journal article" date="2021" name="Genome Biol. Evol.">
        <title>Developing a high-quality reference genome for a parasitic bivalve with doubly uniparental inheritance (Bivalvia: Unionida).</title>
        <authorList>
            <person name="Smith C.H."/>
        </authorList>
    </citation>
    <scope>NUCLEOTIDE SEQUENCE</scope>
    <source>
        <strain evidence="12">CHS0354</strain>
        <tissue evidence="12">Mantle</tissue>
    </source>
</reference>
<dbReference type="Gene3D" id="3.30.420.150">
    <property type="entry name" value="Exopolyphosphatase. Domain 2"/>
    <property type="match status" value="1"/>
</dbReference>
<dbReference type="GO" id="GO:0016020">
    <property type="term" value="C:membrane"/>
    <property type="evidence" value="ECO:0007669"/>
    <property type="project" value="TreeGrafter"/>
</dbReference>
<dbReference type="FunFam" id="3.30.420.40:FF:000057">
    <property type="entry name" value="Ectonucleoside triphosphate diphosphohydrolase 4"/>
    <property type="match status" value="1"/>
</dbReference>
<evidence type="ECO:0000256" key="10">
    <source>
        <dbReference type="RuleBase" id="RU003833"/>
    </source>
</evidence>
<dbReference type="GO" id="GO:0046036">
    <property type="term" value="P:CTP metabolic process"/>
    <property type="evidence" value="ECO:0007669"/>
    <property type="project" value="TreeGrafter"/>
</dbReference>
<keyword evidence="6 11" id="KW-0472">Membrane</keyword>
<evidence type="ECO:0000256" key="1">
    <source>
        <dbReference type="ARBA" id="ARBA00004127"/>
    </source>
</evidence>
<dbReference type="GO" id="GO:0017111">
    <property type="term" value="F:ribonucleoside triphosphate phosphatase activity"/>
    <property type="evidence" value="ECO:0007669"/>
    <property type="project" value="TreeGrafter"/>
</dbReference>
<keyword evidence="9" id="KW-0067">ATP-binding</keyword>
<evidence type="ECO:0000256" key="4">
    <source>
        <dbReference type="ARBA" id="ARBA00022801"/>
    </source>
</evidence>
<dbReference type="CDD" id="cd24045">
    <property type="entry name" value="ASKHA_NBD_NTPDase4-like"/>
    <property type="match status" value="1"/>
</dbReference>
<dbReference type="GO" id="GO:0005794">
    <property type="term" value="C:Golgi apparatus"/>
    <property type="evidence" value="ECO:0007669"/>
    <property type="project" value="TreeGrafter"/>
</dbReference>
<keyword evidence="9" id="KW-0547">Nucleotide-binding</keyword>
<keyword evidence="4 10" id="KW-0378">Hydrolase</keyword>
<comment type="caution">
    <text evidence="12">The sequence shown here is derived from an EMBL/GenBank/DDBJ whole genome shotgun (WGS) entry which is preliminary data.</text>
</comment>
<evidence type="ECO:0000313" key="13">
    <source>
        <dbReference type="Proteomes" id="UP001195483"/>
    </source>
</evidence>
<dbReference type="Gene3D" id="3.30.420.40">
    <property type="match status" value="1"/>
</dbReference>
<reference evidence="12" key="3">
    <citation type="submission" date="2023-05" db="EMBL/GenBank/DDBJ databases">
        <authorList>
            <person name="Smith C.H."/>
        </authorList>
    </citation>
    <scope>NUCLEOTIDE SEQUENCE</scope>
    <source>
        <strain evidence="12">CHS0354</strain>
        <tissue evidence="12">Mantle</tissue>
    </source>
</reference>
<keyword evidence="13" id="KW-1185">Reference proteome</keyword>
<dbReference type="Proteomes" id="UP001195483">
    <property type="component" value="Unassembled WGS sequence"/>
</dbReference>
<name>A0AAE0RRF7_9BIVA</name>
<feature type="binding site" evidence="9">
    <location>
        <begin position="272"/>
        <end position="276"/>
    </location>
    <ligand>
        <name>ATP</name>
        <dbReference type="ChEBI" id="CHEBI:30616"/>
    </ligand>
</feature>
<feature type="transmembrane region" description="Helical" evidence="11">
    <location>
        <begin position="35"/>
        <end position="59"/>
    </location>
</feature>
<proteinExistence type="inferred from homology"/>
<evidence type="ECO:0000256" key="6">
    <source>
        <dbReference type="ARBA" id="ARBA00023136"/>
    </source>
</evidence>
<keyword evidence="5 11" id="KW-1133">Transmembrane helix</keyword>
<dbReference type="PROSITE" id="PS01238">
    <property type="entry name" value="GDA1_CD39_NTPASE"/>
    <property type="match status" value="1"/>
</dbReference>
<evidence type="ECO:0000256" key="5">
    <source>
        <dbReference type="ARBA" id="ARBA00022989"/>
    </source>
</evidence>
<feature type="transmembrane region" description="Helical" evidence="11">
    <location>
        <begin position="565"/>
        <end position="582"/>
    </location>
</feature>
<evidence type="ECO:0000313" key="12">
    <source>
        <dbReference type="EMBL" id="KAK3577945.1"/>
    </source>
</evidence>
<reference evidence="12" key="1">
    <citation type="journal article" date="2021" name="Genome Biol. Evol.">
        <title>A High-Quality Reference Genome for a Parasitic Bivalve with Doubly Uniparental Inheritance (Bivalvia: Unionida).</title>
        <authorList>
            <person name="Smith C.H."/>
        </authorList>
    </citation>
    <scope>NUCLEOTIDE SEQUENCE</scope>
    <source>
        <strain evidence="12">CHS0354</strain>
    </source>
</reference>
<organism evidence="12 13">
    <name type="scientific">Potamilus streckersoni</name>
    <dbReference type="NCBI Taxonomy" id="2493646"/>
    <lineage>
        <taxon>Eukaryota</taxon>
        <taxon>Metazoa</taxon>
        <taxon>Spiralia</taxon>
        <taxon>Lophotrochozoa</taxon>
        <taxon>Mollusca</taxon>
        <taxon>Bivalvia</taxon>
        <taxon>Autobranchia</taxon>
        <taxon>Heteroconchia</taxon>
        <taxon>Palaeoheterodonta</taxon>
        <taxon>Unionida</taxon>
        <taxon>Unionoidea</taxon>
        <taxon>Unionidae</taxon>
        <taxon>Ambleminae</taxon>
        <taxon>Lampsilini</taxon>
        <taxon>Potamilus</taxon>
    </lineage>
</organism>
<comment type="subcellular location">
    <subcellularLocation>
        <location evidence="1">Endomembrane system</location>
        <topology evidence="1">Multi-pass membrane protein</topology>
    </subcellularLocation>
</comment>
<comment type="similarity">
    <text evidence="2 10">Belongs to the GDA1/CD39 NTPase family.</text>
</comment>
<accession>A0AAE0RRF7</accession>
<dbReference type="PANTHER" id="PTHR11782">
    <property type="entry name" value="ADENOSINE/GUANOSINE DIPHOSPHATASE"/>
    <property type="match status" value="1"/>
</dbReference>
<keyword evidence="7" id="KW-0325">Glycoprotein</keyword>
<dbReference type="PANTHER" id="PTHR11782:SF121">
    <property type="entry name" value="NUCLEOSIDE-DIPHOSPHATASE MIG-23"/>
    <property type="match status" value="1"/>
</dbReference>
<evidence type="ECO:0000256" key="2">
    <source>
        <dbReference type="ARBA" id="ARBA00009283"/>
    </source>
</evidence>
<evidence type="ECO:0000256" key="7">
    <source>
        <dbReference type="ARBA" id="ARBA00023180"/>
    </source>
</evidence>
<evidence type="ECO:0000256" key="3">
    <source>
        <dbReference type="ARBA" id="ARBA00022692"/>
    </source>
</evidence>
<evidence type="ECO:0000256" key="8">
    <source>
        <dbReference type="PIRSR" id="PIRSR600407-1"/>
    </source>
</evidence>
<gene>
    <name evidence="12" type="ORF">CHS0354_019097</name>
</gene>
<dbReference type="FunFam" id="3.30.420.150:FF:000003">
    <property type="entry name" value="ectonucleoside triphosphate diphosphohydrolase 7"/>
    <property type="match status" value="1"/>
</dbReference>
<dbReference type="GO" id="GO:0005524">
    <property type="term" value="F:ATP binding"/>
    <property type="evidence" value="ECO:0007669"/>
    <property type="project" value="UniProtKB-KW"/>
</dbReference>
<dbReference type="Pfam" id="PF01150">
    <property type="entry name" value="GDA1_CD39"/>
    <property type="match status" value="1"/>
</dbReference>
<keyword evidence="3 11" id="KW-0812">Transmembrane</keyword>
<dbReference type="AlphaFoldDB" id="A0AAE0RRF7"/>
<sequence length="624" mass="71697">MVQSCVQCHKIYLKWPQCCQRISCQKEQLSGVQQITILVFTFLFLAIVAIIFIEIQYAGQEDSRYQLSSLQSIGNAHISSHGPDVHYGIVIDCGSSGSRVYVYFWPPHSGNPQDLLNIQQLKDTDGNPVVKKISPGLDTFGTNPGAASDYIRPLLEFAKSCIPQLHQKETLLYILATAGMRMLDEMVQKAILDDLQTDIPKEFDFVISENNFEVISGKQEGIYAWIAVNYILQKFGHGEEDHPLVAVEIPGEDSKKSPHIRRRTVGIIDMGGGSMQIAYEITSQIQVDDIPKPLLAEFNLGCHNSDIEHLYRVYITSFLEFGANRARDRYEEQLVKSTSLLKQSLLTSQNATKEPSETEIPDACLPVNLVLESKDKTGIVNTFRGSGDYLQCQNMLIPLLNLTVPCHREPCSLNGVHQPYINFHNSEFYGFSEFWYTMEDVFRIGGLYEYETFNAQAKEYCVNKWSKIQEWYDKKLYPKANENRMRMQCFKSAWMTTVLHKGLKFPEDYKNFHSVQYIANKDVQWTLGAIIHRTRYLPLRDLEKMGSSHIKPSWWRGSRLIYNEYLIVVCIFIVVMAIFLYMKRLKLCPKRPTETLSRVPSMSYFRTESDQIEQGIKFKTSLYP</sequence>
<evidence type="ECO:0000256" key="9">
    <source>
        <dbReference type="PIRSR" id="PIRSR600407-2"/>
    </source>
</evidence>